<dbReference type="Proteomes" id="UP000010445">
    <property type="component" value="Unassembled WGS sequence"/>
</dbReference>
<evidence type="ECO:0000313" key="2">
    <source>
        <dbReference type="EMBL" id="EKX88919.1"/>
    </source>
</evidence>
<organism evidence="2 3">
    <name type="scientific">Corynebacterium durum F0235</name>
    <dbReference type="NCBI Taxonomy" id="1035195"/>
    <lineage>
        <taxon>Bacteria</taxon>
        <taxon>Bacillati</taxon>
        <taxon>Actinomycetota</taxon>
        <taxon>Actinomycetes</taxon>
        <taxon>Mycobacteriales</taxon>
        <taxon>Corynebacteriaceae</taxon>
        <taxon>Corynebacterium</taxon>
    </lineage>
</organism>
<dbReference type="HOGENOM" id="CLU_3182565_0_0_11"/>
<dbReference type="AlphaFoldDB" id="L1MD72"/>
<reference evidence="2 3" key="1">
    <citation type="submission" date="2012-05" db="EMBL/GenBank/DDBJ databases">
        <authorList>
            <person name="Weinstock G."/>
            <person name="Sodergren E."/>
            <person name="Lobos E.A."/>
            <person name="Fulton L."/>
            <person name="Fulton R."/>
            <person name="Courtney L."/>
            <person name="Fronick C."/>
            <person name="O'Laughlin M."/>
            <person name="Godfrey J."/>
            <person name="Wilson R.M."/>
            <person name="Miner T."/>
            <person name="Farmer C."/>
            <person name="Delehaunty K."/>
            <person name="Cordes M."/>
            <person name="Minx P."/>
            <person name="Tomlinson C."/>
            <person name="Chen J."/>
            <person name="Wollam A."/>
            <person name="Pepin K.H."/>
            <person name="Bhonagiri V."/>
            <person name="Zhang X."/>
            <person name="Suruliraj S."/>
            <person name="Warren W."/>
            <person name="Mitreva M."/>
            <person name="Mardis E.R."/>
            <person name="Wilson R.K."/>
        </authorList>
    </citation>
    <scope>NUCLEOTIDE SEQUENCE [LARGE SCALE GENOMIC DNA]</scope>
    <source>
        <strain evidence="2 3">F0235</strain>
    </source>
</reference>
<proteinExistence type="predicted"/>
<evidence type="ECO:0000313" key="3">
    <source>
        <dbReference type="Proteomes" id="UP000010445"/>
    </source>
</evidence>
<evidence type="ECO:0000256" key="1">
    <source>
        <dbReference type="SAM" id="MobiDB-lite"/>
    </source>
</evidence>
<protein>
    <submittedName>
        <fullName evidence="2">Uncharacterized protein</fullName>
    </submittedName>
</protein>
<feature type="region of interest" description="Disordered" evidence="1">
    <location>
        <begin position="1"/>
        <end position="34"/>
    </location>
</feature>
<gene>
    <name evidence="2" type="ORF">HMPREF9997_02145</name>
</gene>
<name>L1MD72_9CORY</name>
<comment type="caution">
    <text evidence="2">The sequence shown here is derived from an EMBL/GenBank/DDBJ whole genome shotgun (WGS) entry which is preliminary data.</text>
</comment>
<keyword evidence="3" id="KW-1185">Reference proteome</keyword>
<dbReference type="EMBL" id="AMEM01000034">
    <property type="protein sequence ID" value="EKX88919.1"/>
    <property type="molecule type" value="Genomic_DNA"/>
</dbReference>
<sequence>MRRRVATPAKEPHTPASVGNSSTFGGGFHPRASKKITHTILNNFNV</sequence>
<accession>L1MD72</accession>